<evidence type="ECO:0000256" key="2">
    <source>
        <dbReference type="SAM" id="Phobius"/>
    </source>
</evidence>
<name>A0A1J5R9P0_9ZZZZ</name>
<keyword evidence="2" id="KW-0812">Transmembrane</keyword>
<feature type="transmembrane region" description="Helical" evidence="2">
    <location>
        <begin position="43"/>
        <end position="68"/>
    </location>
</feature>
<feature type="region of interest" description="Disordered" evidence="1">
    <location>
        <begin position="79"/>
        <end position="135"/>
    </location>
</feature>
<evidence type="ECO:0000256" key="1">
    <source>
        <dbReference type="SAM" id="MobiDB-lite"/>
    </source>
</evidence>
<reference evidence="3" key="1">
    <citation type="submission" date="2016-10" db="EMBL/GenBank/DDBJ databases">
        <title>Sequence of Gallionella enrichment culture.</title>
        <authorList>
            <person name="Poehlein A."/>
            <person name="Muehling M."/>
            <person name="Daniel R."/>
        </authorList>
    </citation>
    <scope>NUCLEOTIDE SEQUENCE</scope>
</reference>
<dbReference type="AlphaFoldDB" id="A0A1J5R9P0"/>
<protein>
    <recommendedName>
        <fullName evidence="4">Fibronectin type-III domain-containing protein</fullName>
    </recommendedName>
</protein>
<gene>
    <name evidence="3" type="ORF">GALL_317440</name>
</gene>
<dbReference type="InterPro" id="IPR013783">
    <property type="entry name" value="Ig-like_fold"/>
</dbReference>
<evidence type="ECO:0000313" key="3">
    <source>
        <dbReference type="EMBL" id="OIQ86387.1"/>
    </source>
</evidence>
<proteinExistence type="predicted"/>
<accession>A0A1J5R9P0</accession>
<keyword evidence="2" id="KW-1133">Transmembrane helix</keyword>
<evidence type="ECO:0008006" key="4">
    <source>
        <dbReference type="Google" id="ProtNLM"/>
    </source>
</evidence>
<organism evidence="3">
    <name type="scientific">mine drainage metagenome</name>
    <dbReference type="NCBI Taxonomy" id="410659"/>
    <lineage>
        <taxon>unclassified sequences</taxon>
        <taxon>metagenomes</taxon>
        <taxon>ecological metagenomes</taxon>
    </lineage>
</organism>
<keyword evidence="2" id="KW-0472">Membrane</keyword>
<sequence length="254" mass="25940">MSDELSEIVRAAARAETAAAEREFPFSPSTLDRFVRDVRRRRAAGVAMLTVAAVTVVGAGALGLIQLWPTAPTVVSPFPAATSSASPDVSATPTPTVEPSTTPSPSVDPSPSSTPTVPSAPTTATPTPTPTPTVAVPGQVAVVTAGAGGGSGEIMIWWDPVAGATGYRVYRSALPDGPFVRSASFDVATGKTTVEADFPYEFIGMEPSWPDRFEYVDAIPVSGPAYFRVTALSPGGESVPSAVVCGTPFGGPAC</sequence>
<dbReference type="Gene3D" id="2.60.40.10">
    <property type="entry name" value="Immunoglobulins"/>
    <property type="match status" value="1"/>
</dbReference>
<dbReference type="EMBL" id="MLJW01000482">
    <property type="protein sequence ID" value="OIQ86387.1"/>
    <property type="molecule type" value="Genomic_DNA"/>
</dbReference>
<comment type="caution">
    <text evidence="3">The sequence shown here is derived from an EMBL/GenBank/DDBJ whole genome shotgun (WGS) entry which is preliminary data.</text>
</comment>